<dbReference type="GeneID" id="107950153"/>
<evidence type="ECO:0000259" key="2">
    <source>
        <dbReference type="Pfam" id="PF03107"/>
    </source>
</evidence>
<proteinExistence type="predicted"/>
<dbReference type="InterPro" id="IPR046349">
    <property type="entry name" value="C1-like_sf"/>
</dbReference>
<dbReference type="Gene3D" id="3.30.60.20">
    <property type="match status" value="1"/>
</dbReference>
<dbReference type="STRING" id="3635.A0A1U8NNJ7"/>
<gene>
    <name evidence="4" type="primary">LOC107950153</name>
    <name evidence="5" type="synonym">LOC121215426</name>
</gene>
<dbReference type="PaxDb" id="3635-A0A1U8NNJ7"/>
<evidence type="ECO:0000313" key="4">
    <source>
        <dbReference type="RefSeq" id="XP_016740425.1"/>
    </source>
</evidence>
<organism evidence="3 4">
    <name type="scientific">Gossypium hirsutum</name>
    <name type="common">Upland cotton</name>
    <name type="synonym">Gossypium mexicanum</name>
    <dbReference type="NCBI Taxonomy" id="3635"/>
    <lineage>
        <taxon>Eukaryota</taxon>
        <taxon>Viridiplantae</taxon>
        <taxon>Streptophyta</taxon>
        <taxon>Embryophyta</taxon>
        <taxon>Tracheophyta</taxon>
        <taxon>Spermatophyta</taxon>
        <taxon>Magnoliopsida</taxon>
        <taxon>eudicotyledons</taxon>
        <taxon>Gunneridae</taxon>
        <taxon>Pentapetalae</taxon>
        <taxon>rosids</taxon>
        <taxon>malvids</taxon>
        <taxon>Malvales</taxon>
        <taxon>Malvaceae</taxon>
        <taxon>Malvoideae</taxon>
        <taxon>Gossypium</taxon>
    </lineage>
</organism>
<dbReference type="RefSeq" id="XP_016740425.1">
    <property type="nucleotide sequence ID" value="XM_016884936.1"/>
</dbReference>
<dbReference type="Proteomes" id="UP000818029">
    <property type="component" value="Chromosome D03"/>
</dbReference>
<dbReference type="InterPro" id="IPR004146">
    <property type="entry name" value="DC1"/>
</dbReference>
<reference evidence="4" key="2">
    <citation type="submission" date="2025-04" db="UniProtKB">
        <authorList>
            <consortium name="RefSeq"/>
        </authorList>
    </citation>
    <scope>IDENTIFICATION</scope>
    <source>
        <tissue evidence="4">Leaf</tissue>
    </source>
</reference>
<feature type="domain" description="DC1" evidence="2">
    <location>
        <begin position="138"/>
        <end position="188"/>
    </location>
</feature>
<name>A0A1U8NNJ7_GOSHI</name>
<dbReference type="PANTHER" id="PTHR46288">
    <property type="entry name" value="PHORBOL-ESTER/DAG-TYPE DOMAIN-CONTAINING PROTEIN"/>
    <property type="match status" value="1"/>
</dbReference>
<reference evidence="3" key="1">
    <citation type="journal article" date="2020" name="Nat. Genet.">
        <title>Genomic diversifications of five Gossypium allopolyploid species and their impact on cotton improvement.</title>
        <authorList>
            <person name="Chen Z.J."/>
            <person name="Sreedasyam A."/>
            <person name="Ando A."/>
            <person name="Song Q."/>
            <person name="De Santiago L.M."/>
            <person name="Hulse-Kemp A.M."/>
            <person name="Ding M."/>
            <person name="Ye W."/>
            <person name="Kirkbride R.C."/>
            <person name="Jenkins J."/>
            <person name="Plott C."/>
            <person name="Lovell J."/>
            <person name="Lin Y.M."/>
            <person name="Vaughn R."/>
            <person name="Liu B."/>
            <person name="Simpson S."/>
            <person name="Scheffler B.E."/>
            <person name="Wen L."/>
            <person name="Saski C.A."/>
            <person name="Grover C.E."/>
            <person name="Hu G."/>
            <person name="Conover J.L."/>
            <person name="Carlson J.W."/>
            <person name="Shu S."/>
            <person name="Boston L.B."/>
            <person name="Williams M."/>
            <person name="Peterson D.G."/>
            <person name="McGee K."/>
            <person name="Jones D.C."/>
            <person name="Wendel J.F."/>
            <person name="Stelly D.M."/>
            <person name="Grimwood J."/>
            <person name="Schmutz J."/>
        </authorList>
    </citation>
    <scope>NUCLEOTIDE SEQUENCE [LARGE SCALE GENOMIC DNA]</scope>
    <source>
        <strain evidence="3">cv. TM-1</strain>
    </source>
</reference>
<dbReference type="AlphaFoldDB" id="A0A1U8NNJ7"/>
<keyword evidence="3" id="KW-1185">Reference proteome</keyword>
<accession>A0A1U8NNJ7</accession>
<evidence type="ECO:0000313" key="5">
    <source>
        <dbReference type="RefSeq" id="XP_040945837.1"/>
    </source>
</evidence>
<protein>
    <submittedName>
        <fullName evidence="4">Uncharacterized protein LOC107950153</fullName>
    </submittedName>
</protein>
<evidence type="ECO:0000256" key="1">
    <source>
        <dbReference type="ARBA" id="ARBA00022737"/>
    </source>
</evidence>
<dbReference type="RefSeq" id="XP_040945837.1">
    <property type="nucleotide sequence ID" value="XM_041089903.1"/>
</dbReference>
<dbReference type="Pfam" id="PF03107">
    <property type="entry name" value="C1_2"/>
    <property type="match status" value="3"/>
</dbReference>
<evidence type="ECO:0000313" key="3">
    <source>
        <dbReference type="Proteomes" id="UP000818029"/>
    </source>
</evidence>
<keyword evidence="1" id="KW-0677">Repeat</keyword>
<feature type="domain" description="DC1" evidence="2">
    <location>
        <begin position="77"/>
        <end position="124"/>
    </location>
</feature>
<feature type="domain" description="DC1" evidence="2">
    <location>
        <begin position="19"/>
        <end position="66"/>
    </location>
</feature>
<dbReference type="OrthoDB" id="995737at2759"/>
<dbReference type="KEGG" id="ghi:107950153"/>
<sequence>MDLTLSESKKRGEMELQHFSHHHPLLFIQHQSVADKAALCFGCEELVVGPSYGCNGCMYYLHKRCAELELTPHLNHPFHPQHLLTLLPKSAYHCTWKCDFCQRSSSGFVYHCGPCNFNLHINCALLQSSIAPNFPTSLHQHPLFFSQDHNDEVNRDCSGCLKPLSGPIYHCSDCALSDEFFNLHKQCAEVSLEINHPYDRRKHPLTLLPK</sequence>
<dbReference type="SUPFAM" id="SSF57889">
    <property type="entry name" value="Cysteine-rich domain"/>
    <property type="match status" value="3"/>
</dbReference>
<dbReference type="PANTHER" id="PTHR46288:SF27">
    <property type="entry name" value="CYSTEINE_HISTIDINE-RICH C1 DOMAIN FAMILY PROTEIN"/>
    <property type="match status" value="1"/>
</dbReference>